<keyword evidence="3" id="KW-1185">Reference proteome</keyword>
<dbReference type="AlphaFoldDB" id="A0AAW2EDY9"/>
<name>A0AAW2EDY9_9HYME</name>
<dbReference type="EMBL" id="JADYXP020000023">
    <property type="protein sequence ID" value="KAL0101931.1"/>
    <property type="molecule type" value="Genomic_DNA"/>
</dbReference>
<evidence type="ECO:0000313" key="2">
    <source>
        <dbReference type="EMBL" id="KAL0101931.1"/>
    </source>
</evidence>
<evidence type="ECO:0000313" key="3">
    <source>
        <dbReference type="Proteomes" id="UP001430953"/>
    </source>
</evidence>
<feature type="compositionally biased region" description="Basic residues" evidence="1">
    <location>
        <begin position="13"/>
        <end position="26"/>
    </location>
</feature>
<gene>
    <name evidence="2" type="ORF">PUN28_018472</name>
</gene>
<organism evidence="2 3">
    <name type="scientific">Cardiocondyla obscurior</name>
    <dbReference type="NCBI Taxonomy" id="286306"/>
    <lineage>
        <taxon>Eukaryota</taxon>
        <taxon>Metazoa</taxon>
        <taxon>Ecdysozoa</taxon>
        <taxon>Arthropoda</taxon>
        <taxon>Hexapoda</taxon>
        <taxon>Insecta</taxon>
        <taxon>Pterygota</taxon>
        <taxon>Neoptera</taxon>
        <taxon>Endopterygota</taxon>
        <taxon>Hymenoptera</taxon>
        <taxon>Apocrita</taxon>
        <taxon>Aculeata</taxon>
        <taxon>Formicoidea</taxon>
        <taxon>Formicidae</taxon>
        <taxon>Myrmicinae</taxon>
        <taxon>Cardiocondyla</taxon>
    </lineage>
</organism>
<sequence length="26" mass="3053">MAFATEGEGREGRYRRRGKRKAEKGR</sequence>
<evidence type="ECO:0000256" key="1">
    <source>
        <dbReference type="SAM" id="MobiDB-lite"/>
    </source>
</evidence>
<accession>A0AAW2EDY9</accession>
<dbReference type="Proteomes" id="UP001430953">
    <property type="component" value="Unassembled WGS sequence"/>
</dbReference>
<feature type="region of interest" description="Disordered" evidence="1">
    <location>
        <begin position="1"/>
        <end position="26"/>
    </location>
</feature>
<reference evidence="2 3" key="1">
    <citation type="submission" date="2023-03" db="EMBL/GenBank/DDBJ databases">
        <title>High recombination rates correlate with genetic variation in Cardiocondyla obscurior ants.</title>
        <authorList>
            <person name="Errbii M."/>
        </authorList>
    </citation>
    <scope>NUCLEOTIDE SEQUENCE [LARGE SCALE GENOMIC DNA]</scope>
    <source>
        <strain evidence="2">Alpha-2009</strain>
        <tissue evidence="2">Whole body</tissue>
    </source>
</reference>
<comment type="caution">
    <text evidence="2">The sequence shown here is derived from an EMBL/GenBank/DDBJ whole genome shotgun (WGS) entry which is preliminary data.</text>
</comment>
<proteinExistence type="predicted"/>
<protein>
    <submittedName>
        <fullName evidence="2">Uncharacterized protein</fullName>
    </submittedName>
</protein>